<gene>
    <name evidence="8" type="primary">LOC100908650</name>
</gene>
<feature type="compositionally biased region" description="Basic residues" evidence="5">
    <location>
        <begin position="358"/>
        <end position="367"/>
    </location>
</feature>
<dbReference type="InterPro" id="IPR036339">
    <property type="entry name" value="PUB-like_dom_sf"/>
</dbReference>
<dbReference type="PANTHER" id="PTHR15326">
    <property type="entry name" value="SPERMATOGENESIS-ASSOCIATED PROTEIN 2/TAMOZHENNIC"/>
    <property type="match status" value="1"/>
</dbReference>
<dbReference type="PROSITE" id="PS50199">
    <property type="entry name" value="ZF_RANBP2_2"/>
    <property type="match status" value="1"/>
</dbReference>
<dbReference type="GO" id="GO:0005737">
    <property type="term" value="C:cytoplasm"/>
    <property type="evidence" value="ECO:0007669"/>
    <property type="project" value="TreeGrafter"/>
</dbReference>
<dbReference type="Pfam" id="PF00641">
    <property type="entry name" value="Zn_ribbon_RanBP"/>
    <property type="match status" value="2"/>
</dbReference>
<evidence type="ECO:0000313" key="8">
    <source>
        <dbReference type="RefSeq" id="XP_003744081.1"/>
    </source>
</evidence>
<evidence type="ECO:0000256" key="4">
    <source>
        <dbReference type="PROSITE-ProRule" id="PRU00322"/>
    </source>
</evidence>
<dbReference type="KEGG" id="goe:100908650"/>
<keyword evidence="1" id="KW-0479">Metal-binding</keyword>
<dbReference type="Gene3D" id="1.20.58.2190">
    <property type="match status" value="1"/>
</dbReference>
<feature type="region of interest" description="Disordered" evidence="5">
    <location>
        <begin position="342"/>
        <end position="452"/>
    </location>
</feature>
<dbReference type="CDD" id="cd09212">
    <property type="entry name" value="PUB"/>
    <property type="match status" value="1"/>
</dbReference>
<dbReference type="SMART" id="SM00547">
    <property type="entry name" value="ZnF_RBZ"/>
    <property type="match status" value="2"/>
</dbReference>
<protein>
    <submittedName>
        <fullName evidence="8">Spermatogenesis-associated protein 2</fullName>
    </submittedName>
</protein>
<evidence type="ECO:0000256" key="3">
    <source>
        <dbReference type="ARBA" id="ARBA00022833"/>
    </source>
</evidence>
<evidence type="ECO:0000256" key="5">
    <source>
        <dbReference type="SAM" id="MobiDB-lite"/>
    </source>
</evidence>
<dbReference type="Pfam" id="PF21388">
    <property type="entry name" value="SPATA2_PUB-like"/>
    <property type="match status" value="1"/>
</dbReference>
<feature type="region of interest" description="Disordered" evidence="5">
    <location>
        <begin position="467"/>
        <end position="507"/>
    </location>
</feature>
<dbReference type="InterPro" id="IPR048839">
    <property type="entry name" value="SPATA2_PUB-like"/>
</dbReference>
<organism evidence="7 8">
    <name type="scientific">Galendromus occidentalis</name>
    <name type="common">western predatory mite</name>
    <dbReference type="NCBI Taxonomy" id="34638"/>
    <lineage>
        <taxon>Eukaryota</taxon>
        <taxon>Metazoa</taxon>
        <taxon>Ecdysozoa</taxon>
        <taxon>Arthropoda</taxon>
        <taxon>Chelicerata</taxon>
        <taxon>Arachnida</taxon>
        <taxon>Acari</taxon>
        <taxon>Parasitiformes</taxon>
        <taxon>Mesostigmata</taxon>
        <taxon>Gamasina</taxon>
        <taxon>Phytoseioidea</taxon>
        <taxon>Phytoseiidae</taxon>
        <taxon>Typhlodrominae</taxon>
        <taxon>Galendromus</taxon>
    </lineage>
</organism>
<dbReference type="Proteomes" id="UP000694867">
    <property type="component" value="Unplaced"/>
</dbReference>
<dbReference type="RefSeq" id="XP_003744081.1">
    <property type="nucleotide sequence ID" value="XM_003744033.1"/>
</dbReference>
<dbReference type="Gene3D" id="4.10.1060.10">
    <property type="entry name" value="Zinc finger, RanBP2-type"/>
    <property type="match status" value="1"/>
</dbReference>
<keyword evidence="3" id="KW-0862">Zinc</keyword>
<dbReference type="InterPro" id="IPR036443">
    <property type="entry name" value="Znf_RanBP2_sf"/>
</dbReference>
<sequence length="608" mass="68242">MALREDFSAMAPTAPYPVGLVGAPQGTALPPLPIPLHIPFGAPAFHMPPRQSHRQNHEGRVAYAGPSDMAALEEFQKRRNLEQLELSRLSKTALASMGRDREKERQISVRFRERIYELYVGYLGWLQEQQALGRDEDTTSGSGKQKRHHLEELVTDYLCQVLQKEKYHLGLSFELILRHTIERKGTHFDPLRTAEAFRSLEKYACNLLVQPWREEFRRIKLYGGFYKHKIERHLCQPEAVLELLGYVRQGNSMILPLKPLDPDEVTFVALDCLIANVECKVLLLLRSGIRHFDNRWMDVYNTRCQLYGASIAECAIVLTHQYEQKLHSQRALESMCKEMENMGYGSRSRDKVQSPHGPQRKPARLKPGHGSCAPTDEVDSRHYRNEPLPSSEDYHRQYREPGMTSGSSGKASRSQAPLRDPQPNLMSPPTPTQQSSRDIGPMPASNSRGTNNYKLLTPTSLNGTACPSSFAMPKLGPSPTPPPGNSTAHLAVGGAPREEEKPRRPERGAYFEREETLKPNNHKDVATQSLESPEDGSWSCSICTFLNDPQANICVMCSKSRNQQIRSAASENLVSGGRECPSCTLINPKSAVRCEACNASLMNSPTYI</sequence>
<evidence type="ECO:0000259" key="6">
    <source>
        <dbReference type="PROSITE" id="PS50199"/>
    </source>
</evidence>
<proteinExistence type="predicted"/>
<dbReference type="GO" id="GO:0008270">
    <property type="term" value="F:zinc ion binding"/>
    <property type="evidence" value="ECO:0007669"/>
    <property type="project" value="UniProtKB-KW"/>
</dbReference>
<dbReference type="AlphaFoldDB" id="A0AAJ6QU76"/>
<dbReference type="InterPro" id="IPR001876">
    <property type="entry name" value="Znf_RanBP2"/>
</dbReference>
<dbReference type="PANTHER" id="PTHR15326:SF2">
    <property type="entry name" value="PROTEIN TAMOZHENNIC"/>
    <property type="match status" value="1"/>
</dbReference>
<dbReference type="SUPFAM" id="SSF143503">
    <property type="entry name" value="PUG domain-like"/>
    <property type="match status" value="1"/>
</dbReference>
<keyword evidence="7" id="KW-1185">Reference proteome</keyword>
<name>A0AAJ6QU76_9ACAR</name>
<feature type="domain" description="RanBP2-type" evidence="6">
    <location>
        <begin position="534"/>
        <end position="563"/>
    </location>
</feature>
<dbReference type="CTD" id="37864"/>
<dbReference type="PROSITE" id="PS01358">
    <property type="entry name" value="ZF_RANBP2_1"/>
    <property type="match status" value="1"/>
</dbReference>
<dbReference type="SUPFAM" id="SSF90209">
    <property type="entry name" value="Ran binding protein zinc finger-like"/>
    <property type="match status" value="1"/>
</dbReference>
<evidence type="ECO:0000256" key="2">
    <source>
        <dbReference type="ARBA" id="ARBA00022771"/>
    </source>
</evidence>
<accession>A0AAJ6QU76</accession>
<evidence type="ECO:0000256" key="1">
    <source>
        <dbReference type="ARBA" id="ARBA00022723"/>
    </source>
</evidence>
<feature type="compositionally biased region" description="Basic and acidic residues" evidence="5">
    <location>
        <begin position="496"/>
        <end position="507"/>
    </location>
</feature>
<reference evidence="8" key="1">
    <citation type="submission" date="2025-08" db="UniProtKB">
        <authorList>
            <consortium name="RefSeq"/>
        </authorList>
    </citation>
    <scope>IDENTIFICATION</scope>
</reference>
<dbReference type="GeneID" id="100908650"/>
<feature type="compositionally biased region" description="Polar residues" evidence="5">
    <location>
        <begin position="404"/>
        <end position="415"/>
    </location>
</feature>
<evidence type="ECO:0000313" key="7">
    <source>
        <dbReference type="Proteomes" id="UP000694867"/>
    </source>
</evidence>
<keyword evidence="2 4" id="KW-0863">Zinc-finger</keyword>